<comment type="caution">
    <text evidence="1">The sequence shown here is derived from an EMBL/GenBank/DDBJ whole genome shotgun (WGS) entry which is preliminary data.</text>
</comment>
<name>A0A813PSL0_9BILA</name>
<evidence type="ECO:0000313" key="1">
    <source>
        <dbReference type="EMBL" id="CAF0754794.1"/>
    </source>
</evidence>
<proteinExistence type="predicted"/>
<evidence type="ECO:0000313" key="2">
    <source>
        <dbReference type="Proteomes" id="UP000663879"/>
    </source>
</evidence>
<dbReference type="Proteomes" id="UP000663879">
    <property type="component" value="Unassembled WGS sequence"/>
</dbReference>
<sequence length="138" mass="15985">MGTIYKVNCKLIKEIEVLSKTFFNKNRSLCFEEQPIKFSEDNNSRTGFLTQDGVIKSYIANDYQIQFSNLDYLANKIREPLLSHNSLLMESTDLLSSFQEVVNHEMSARSWYTHMSDTSNIKSKIIDVKVAIENTLYL</sequence>
<dbReference type="EMBL" id="CAJNOC010000392">
    <property type="protein sequence ID" value="CAF0754794.1"/>
    <property type="molecule type" value="Genomic_DNA"/>
</dbReference>
<dbReference type="AlphaFoldDB" id="A0A813PSL0"/>
<accession>A0A813PSL0</accession>
<protein>
    <submittedName>
        <fullName evidence="1">Uncharacterized protein</fullName>
    </submittedName>
</protein>
<keyword evidence="2" id="KW-1185">Reference proteome</keyword>
<organism evidence="1 2">
    <name type="scientific">Brachionus calyciflorus</name>
    <dbReference type="NCBI Taxonomy" id="104777"/>
    <lineage>
        <taxon>Eukaryota</taxon>
        <taxon>Metazoa</taxon>
        <taxon>Spiralia</taxon>
        <taxon>Gnathifera</taxon>
        <taxon>Rotifera</taxon>
        <taxon>Eurotatoria</taxon>
        <taxon>Monogononta</taxon>
        <taxon>Pseudotrocha</taxon>
        <taxon>Ploima</taxon>
        <taxon>Brachionidae</taxon>
        <taxon>Brachionus</taxon>
    </lineage>
</organism>
<reference evidence="1" key="1">
    <citation type="submission" date="2021-02" db="EMBL/GenBank/DDBJ databases">
        <authorList>
            <person name="Nowell W R."/>
        </authorList>
    </citation>
    <scope>NUCLEOTIDE SEQUENCE</scope>
    <source>
        <strain evidence="1">Ploen Becks lab</strain>
    </source>
</reference>
<gene>
    <name evidence="1" type="ORF">OXX778_LOCUS4113</name>
</gene>